<protein>
    <submittedName>
        <fullName evidence="1">Uncharacterized protein</fullName>
    </submittedName>
</protein>
<evidence type="ECO:0000313" key="1">
    <source>
        <dbReference type="EMBL" id="KIO11482.1"/>
    </source>
</evidence>
<reference evidence="1 2" key="1">
    <citation type="submission" date="2014-04" db="EMBL/GenBank/DDBJ databases">
        <authorList>
            <consortium name="DOE Joint Genome Institute"/>
            <person name="Kuo A."/>
            <person name="Kohler A."/>
            <person name="Costa M.D."/>
            <person name="Nagy L.G."/>
            <person name="Floudas D."/>
            <person name="Copeland A."/>
            <person name="Barry K.W."/>
            <person name="Cichocki N."/>
            <person name="Veneault-Fourrey C."/>
            <person name="LaButti K."/>
            <person name="Lindquist E.A."/>
            <person name="Lipzen A."/>
            <person name="Lundell T."/>
            <person name="Morin E."/>
            <person name="Murat C."/>
            <person name="Sun H."/>
            <person name="Tunlid A."/>
            <person name="Henrissat B."/>
            <person name="Grigoriev I.V."/>
            <person name="Hibbett D.S."/>
            <person name="Martin F."/>
            <person name="Nordberg H.P."/>
            <person name="Cantor M.N."/>
            <person name="Hua S.X."/>
        </authorList>
    </citation>
    <scope>NUCLEOTIDE SEQUENCE [LARGE SCALE GENOMIC DNA]</scope>
    <source>
        <strain evidence="1 2">Marx 270</strain>
    </source>
</reference>
<proteinExistence type="predicted"/>
<dbReference type="EMBL" id="KN831949">
    <property type="protein sequence ID" value="KIO11482.1"/>
    <property type="molecule type" value="Genomic_DNA"/>
</dbReference>
<feature type="non-terminal residue" evidence="1">
    <location>
        <position position="95"/>
    </location>
</feature>
<dbReference type="OrthoDB" id="2676599at2759"/>
<dbReference type="STRING" id="870435.A0A0C3KPG2"/>
<dbReference type="AlphaFoldDB" id="A0A0C3KPG2"/>
<feature type="non-terminal residue" evidence="1">
    <location>
        <position position="1"/>
    </location>
</feature>
<sequence>LTWEQFGEVALCMVEVMRNHDWPEESVQMHIDFWMALESHPWCHSPREHYKRTLLLYQSQQCQHWHRSNLSSYRWSLAELNEELLNTVKDEILDN</sequence>
<dbReference type="InParanoid" id="A0A0C3KPG2"/>
<keyword evidence="2" id="KW-1185">Reference proteome</keyword>
<evidence type="ECO:0000313" key="2">
    <source>
        <dbReference type="Proteomes" id="UP000054217"/>
    </source>
</evidence>
<dbReference type="Proteomes" id="UP000054217">
    <property type="component" value="Unassembled WGS sequence"/>
</dbReference>
<name>A0A0C3KPG2_PISTI</name>
<dbReference type="HOGENOM" id="CLU_152311_0_0_1"/>
<gene>
    <name evidence="1" type="ORF">M404DRAFT_101239</name>
</gene>
<organism evidence="1 2">
    <name type="scientific">Pisolithus tinctorius Marx 270</name>
    <dbReference type="NCBI Taxonomy" id="870435"/>
    <lineage>
        <taxon>Eukaryota</taxon>
        <taxon>Fungi</taxon>
        <taxon>Dikarya</taxon>
        <taxon>Basidiomycota</taxon>
        <taxon>Agaricomycotina</taxon>
        <taxon>Agaricomycetes</taxon>
        <taxon>Agaricomycetidae</taxon>
        <taxon>Boletales</taxon>
        <taxon>Sclerodermatineae</taxon>
        <taxon>Pisolithaceae</taxon>
        <taxon>Pisolithus</taxon>
    </lineage>
</organism>
<reference evidence="2" key="2">
    <citation type="submission" date="2015-01" db="EMBL/GenBank/DDBJ databases">
        <title>Evolutionary Origins and Diversification of the Mycorrhizal Mutualists.</title>
        <authorList>
            <consortium name="DOE Joint Genome Institute"/>
            <consortium name="Mycorrhizal Genomics Consortium"/>
            <person name="Kohler A."/>
            <person name="Kuo A."/>
            <person name="Nagy L.G."/>
            <person name="Floudas D."/>
            <person name="Copeland A."/>
            <person name="Barry K.W."/>
            <person name="Cichocki N."/>
            <person name="Veneault-Fourrey C."/>
            <person name="LaButti K."/>
            <person name="Lindquist E.A."/>
            <person name="Lipzen A."/>
            <person name="Lundell T."/>
            <person name="Morin E."/>
            <person name="Murat C."/>
            <person name="Riley R."/>
            <person name="Ohm R."/>
            <person name="Sun H."/>
            <person name="Tunlid A."/>
            <person name="Henrissat B."/>
            <person name="Grigoriev I.V."/>
            <person name="Hibbett D.S."/>
            <person name="Martin F."/>
        </authorList>
    </citation>
    <scope>NUCLEOTIDE SEQUENCE [LARGE SCALE GENOMIC DNA]</scope>
    <source>
        <strain evidence="2">Marx 270</strain>
    </source>
</reference>
<accession>A0A0C3KPG2</accession>